<evidence type="ECO:0000313" key="1">
    <source>
        <dbReference type="EMBL" id="OIO32748.1"/>
    </source>
</evidence>
<gene>
    <name evidence="1" type="ORF">AUJ44_01610</name>
</gene>
<accession>A0A1J4V6G4</accession>
<dbReference type="Proteomes" id="UP000183206">
    <property type="component" value="Unassembled WGS sequence"/>
</dbReference>
<dbReference type="AlphaFoldDB" id="A0A1J4V6G4"/>
<name>A0A1J4V6G4_9BACT</name>
<sequence>MSISPSIAVVQKDAGVAEMCKDGPISLWGTIPTSYTAVPWAFYACWHQRLLPYAGTKMCAEVKGDGLVRVICSLGLSMEEIPSREFILVAKQERVVSLDGEVFLGRGRLRVSTHYADKALTALVNVNTDGVILFDGCGNVVECADIDIDIE</sequence>
<organism evidence="1 2">
    <name type="scientific">Candidatus Nomurabacteria bacterium CG1_02_47_685</name>
    <dbReference type="NCBI Taxonomy" id="1805282"/>
    <lineage>
        <taxon>Bacteria</taxon>
        <taxon>Candidatus Nomuraibacteriota</taxon>
    </lineage>
</organism>
<evidence type="ECO:0000313" key="2">
    <source>
        <dbReference type="Proteomes" id="UP000183206"/>
    </source>
</evidence>
<dbReference type="EMBL" id="MNVO01000027">
    <property type="protein sequence ID" value="OIO32748.1"/>
    <property type="molecule type" value="Genomic_DNA"/>
</dbReference>
<proteinExistence type="predicted"/>
<comment type="caution">
    <text evidence="1">The sequence shown here is derived from an EMBL/GenBank/DDBJ whole genome shotgun (WGS) entry which is preliminary data.</text>
</comment>
<dbReference type="STRING" id="1805282.AUJ44_01610"/>
<protein>
    <submittedName>
        <fullName evidence="1">Uncharacterized protein</fullName>
    </submittedName>
</protein>
<reference evidence="1 2" key="1">
    <citation type="journal article" date="2016" name="Environ. Microbiol.">
        <title>Genomic resolution of a cold subsurface aquifer community provides metabolic insights for novel microbes adapted to high CO concentrations.</title>
        <authorList>
            <person name="Probst A.J."/>
            <person name="Castelle C.J."/>
            <person name="Singh A."/>
            <person name="Brown C.T."/>
            <person name="Anantharaman K."/>
            <person name="Sharon I."/>
            <person name="Hug L.A."/>
            <person name="Burstein D."/>
            <person name="Emerson J.B."/>
            <person name="Thomas B.C."/>
            <person name="Banfield J.F."/>
        </authorList>
    </citation>
    <scope>NUCLEOTIDE SEQUENCE [LARGE SCALE GENOMIC DNA]</scope>
    <source>
        <strain evidence="1">CG1_02_47_685</strain>
    </source>
</reference>